<keyword evidence="1" id="KW-0808">Transferase</keyword>
<dbReference type="Proteomes" id="UP000034085">
    <property type="component" value="Plasmid"/>
</dbReference>
<keyword evidence="1" id="KW-0418">Kinase</keyword>
<dbReference type="Pfam" id="PF10865">
    <property type="entry name" value="DUF2703"/>
    <property type="match status" value="1"/>
</dbReference>
<sequence>MKILPIIWQRLVTEDGKTCDRCGNTYLEMLRAIELLREELIPLGIEPVLRTKTISEQEFKAQPLESNKILVGNKPLEEWLDAQTGASPCCDACGDEDCRTLALGSDVFEAIPANLIVEAGVKAAQALL</sequence>
<dbReference type="OrthoDB" id="9809963at2"/>
<dbReference type="RefSeq" id="WP_046499305.1">
    <property type="nucleotide sequence ID" value="NZ_CP011133.1"/>
</dbReference>
<evidence type="ECO:0000313" key="2">
    <source>
        <dbReference type="Proteomes" id="UP000034085"/>
    </source>
</evidence>
<proteinExistence type="predicted"/>
<keyword evidence="1" id="KW-0614">Plasmid</keyword>
<accession>A0A0F6RIS2</accession>
<dbReference type="InterPro" id="IPR021219">
    <property type="entry name" value="DUF2703"/>
</dbReference>
<evidence type="ECO:0000313" key="1">
    <source>
        <dbReference type="EMBL" id="AKE62260.1"/>
    </source>
</evidence>
<protein>
    <submittedName>
        <fullName evidence="1">Heavy metal sensor signal transduction histidine kinase</fullName>
    </submittedName>
</protein>
<geneLocation type="plasmid" evidence="1">
    <name>unnamed</name>
</geneLocation>
<dbReference type="AlphaFoldDB" id="A0A0F6RIS2"/>
<organism evidence="1 2">
    <name type="scientific">Citrobacter amalonaticus Y19</name>
    <dbReference type="NCBI Taxonomy" id="1261127"/>
    <lineage>
        <taxon>Bacteria</taxon>
        <taxon>Pseudomonadati</taxon>
        <taxon>Pseudomonadota</taxon>
        <taxon>Gammaproteobacteria</taxon>
        <taxon>Enterobacterales</taxon>
        <taxon>Enterobacteriaceae</taxon>
        <taxon>Citrobacter</taxon>
    </lineage>
</organism>
<dbReference type="KEGG" id="cama:F384_27360"/>
<dbReference type="EMBL" id="CP011133">
    <property type="protein sequence ID" value="AKE62260.1"/>
    <property type="molecule type" value="Genomic_DNA"/>
</dbReference>
<gene>
    <name evidence="1" type="ORF">F384_27360</name>
</gene>
<reference evidence="1 2" key="1">
    <citation type="submission" date="2015-03" db="EMBL/GenBank/DDBJ databases">
        <title>Complete genome sequence of Citrobacter amalonaticus Y19.</title>
        <authorList>
            <person name="Park S."/>
        </authorList>
    </citation>
    <scope>NUCLEOTIDE SEQUENCE [LARGE SCALE GENOMIC DNA]</scope>
    <source>
        <strain evidence="1 2">Y19</strain>
        <plasmid evidence="2">Plasmid</plasmid>
    </source>
</reference>
<name>A0A0F6RIS2_CITAM</name>
<dbReference type="PATRIC" id="fig|1261127.3.peg.5680"/>
<dbReference type="HOGENOM" id="CLU_155898_0_0_6"/>
<dbReference type="GO" id="GO:0016301">
    <property type="term" value="F:kinase activity"/>
    <property type="evidence" value="ECO:0007669"/>
    <property type="project" value="UniProtKB-KW"/>
</dbReference>